<feature type="compositionally biased region" description="Pro residues" evidence="1">
    <location>
        <begin position="47"/>
        <end position="56"/>
    </location>
</feature>
<proteinExistence type="predicted"/>
<accession>B0DD35</accession>
<feature type="compositionally biased region" description="Low complexity" evidence="1">
    <location>
        <begin position="23"/>
        <end position="34"/>
    </location>
</feature>
<evidence type="ECO:0000313" key="3">
    <source>
        <dbReference type="Proteomes" id="UP000001194"/>
    </source>
</evidence>
<organism evidence="3">
    <name type="scientific">Laccaria bicolor (strain S238N-H82 / ATCC MYA-4686)</name>
    <name type="common">Bicoloured deceiver</name>
    <name type="synonym">Laccaria laccata var. bicolor</name>
    <dbReference type="NCBI Taxonomy" id="486041"/>
    <lineage>
        <taxon>Eukaryota</taxon>
        <taxon>Fungi</taxon>
        <taxon>Dikarya</taxon>
        <taxon>Basidiomycota</taxon>
        <taxon>Agaricomycotina</taxon>
        <taxon>Agaricomycetes</taxon>
        <taxon>Agaricomycetidae</taxon>
        <taxon>Agaricales</taxon>
        <taxon>Agaricineae</taxon>
        <taxon>Hydnangiaceae</taxon>
        <taxon>Laccaria</taxon>
    </lineage>
</organism>
<feature type="region of interest" description="Disordered" evidence="1">
    <location>
        <begin position="23"/>
        <end position="56"/>
    </location>
</feature>
<dbReference type="EMBL" id="DS547104">
    <property type="protein sequence ID" value="EDR07402.1"/>
    <property type="molecule type" value="Genomic_DNA"/>
</dbReference>
<sequence>MTFVGPAGLEPCGAHGVSPPVNIINTNHSSTTTSMYGTHTPYHSHSPPCPLNTPGT</sequence>
<dbReference type="GeneID" id="6077417"/>
<dbReference type="RefSeq" id="XP_001881794.1">
    <property type="nucleotide sequence ID" value="XM_001881759.1"/>
</dbReference>
<dbReference type="Proteomes" id="UP000001194">
    <property type="component" value="Unassembled WGS sequence"/>
</dbReference>
<reference evidence="2 3" key="1">
    <citation type="journal article" date="2008" name="Nature">
        <title>The genome of Laccaria bicolor provides insights into mycorrhizal symbiosis.</title>
        <authorList>
            <person name="Martin F."/>
            <person name="Aerts A."/>
            <person name="Ahren D."/>
            <person name="Brun A."/>
            <person name="Danchin E.G.J."/>
            <person name="Duchaussoy F."/>
            <person name="Gibon J."/>
            <person name="Kohler A."/>
            <person name="Lindquist E."/>
            <person name="Pereda V."/>
            <person name="Salamov A."/>
            <person name="Shapiro H.J."/>
            <person name="Wuyts J."/>
            <person name="Blaudez D."/>
            <person name="Buee M."/>
            <person name="Brokstein P."/>
            <person name="Canbaeck B."/>
            <person name="Cohen D."/>
            <person name="Courty P.E."/>
            <person name="Coutinho P.M."/>
            <person name="Delaruelle C."/>
            <person name="Detter J.C."/>
            <person name="Deveau A."/>
            <person name="DiFazio S."/>
            <person name="Duplessis S."/>
            <person name="Fraissinet-Tachet L."/>
            <person name="Lucic E."/>
            <person name="Frey-Klett P."/>
            <person name="Fourrey C."/>
            <person name="Feussner I."/>
            <person name="Gay G."/>
            <person name="Grimwood J."/>
            <person name="Hoegger P.J."/>
            <person name="Jain P."/>
            <person name="Kilaru S."/>
            <person name="Labbe J."/>
            <person name="Lin Y.C."/>
            <person name="Legue V."/>
            <person name="Le Tacon F."/>
            <person name="Marmeisse R."/>
            <person name="Melayah D."/>
            <person name="Montanini B."/>
            <person name="Muratet M."/>
            <person name="Nehls U."/>
            <person name="Niculita-Hirzel H."/>
            <person name="Oudot-Le Secq M.P."/>
            <person name="Peter M."/>
            <person name="Quesneville H."/>
            <person name="Rajashekar B."/>
            <person name="Reich M."/>
            <person name="Rouhier N."/>
            <person name="Schmutz J."/>
            <person name="Yin T."/>
            <person name="Chalot M."/>
            <person name="Henrissat B."/>
            <person name="Kuees U."/>
            <person name="Lucas S."/>
            <person name="Van de Peer Y."/>
            <person name="Podila G.K."/>
            <person name="Polle A."/>
            <person name="Pukkila P.J."/>
            <person name="Richardson P.M."/>
            <person name="Rouze P."/>
            <person name="Sanders I.R."/>
            <person name="Stajich J.E."/>
            <person name="Tunlid A."/>
            <person name="Tuskan G."/>
            <person name="Grigoriev I.V."/>
        </authorList>
    </citation>
    <scope>NUCLEOTIDE SEQUENCE [LARGE SCALE GENOMIC DNA]</scope>
    <source>
        <strain evidence="3">S238N-H82 / ATCC MYA-4686</strain>
    </source>
</reference>
<name>B0DD35_LACBS</name>
<dbReference type="KEGG" id="lbc:LACBIDRAFT_298554"/>
<dbReference type="InParanoid" id="B0DD35"/>
<dbReference type="AlphaFoldDB" id="B0DD35"/>
<protein>
    <submittedName>
        <fullName evidence="2">Predicted protein</fullName>
    </submittedName>
</protein>
<keyword evidence="3" id="KW-1185">Reference proteome</keyword>
<dbReference type="HOGENOM" id="CLU_3014571_0_0_1"/>
<evidence type="ECO:0000256" key="1">
    <source>
        <dbReference type="SAM" id="MobiDB-lite"/>
    </source>
</evidence>
<evidence type="ECO:0000313" key="2">
    <source>
        <dbReference type="EMBL" id="EDR07402.1"/>
    </source>
</evidence>
<gene>
    <name evidence="2" type="ORF">LACBIDRAFT_298554</name>
</gene>